<dbReference type="EMBL" id="BDQK01000014">
    <property type="protein sequence ID" value="GBF81986.1"/>
    <property type="molecule type" value="Genomic_DNA"/>
</dbReference>
<dbReference type="OrthoDB" id="464459at2"/>
<proteinExistence type="predicted"/>
<protein>
    <recommendedName>
        <fullName evidence="3">DUF2007 domain-containing protein</fullName>
    </recommendedName>
</protein>
<dbReference type="RefSeq" id="WP_124971546.1">
    <property type="nucleotide sequence ID" value="NZ_BDQK01000014.1"/>
</dbReference>
<accession>A0A401IL63</accession>
<reference evidence="2" key="1">
    <citation type="submission" date="2017-05" db="EMBL/GenBank/DDBJ databases">
        <title>Physiological properties and genetic analysis related to exopolysaccharide production of fresh-water unicellular cyanobacterium Aphanothece sacrum, Suizenji Nori, that has been cultured as a food source in Japan.</title>
        <authorList>
            <person name="Kanesaki Y."/>
            <person name="Yoshikawa S."/>
            <person name="Ohki K."/>
        </authorList>
    </citation>
    <scope>NUCLEOTIDE SEQUENCE [LARGE SCALE GENOMIC DNA]</scope>
    <source>
        <strain evidence="2">FPU1</strain>
    </source>
</reference>
<organism evidence="1 2">
    <name type="scientific">Aphanothece sacrum FPU1</name>
    <dbReference type="NCBI Taxonomy" id="1920663"/>
    <lineage>
        <taxon>Bacteria</taxon>
        <taxon>Bacillati</taxon>
        <taxon>Cyanobacteriota</taxon>
        <taxon>Cyanophyceae</taxon>
        <taxon>Oscillatoriophycideae</taxon>
        <taxon>Chroococcales</taxon>
        <taxon>Aphanothecaceae</taxon>
        <taxon>Aphanothece</taxon>
    </lineage>
</organism>
<evidence type="ECO:0000313" key="2">
    <source>
        <dbReference type="Proteomes" id="UP000287247"/>
    </source>
</evidence>
<keyword evidence="2" id="KW-1185">Reference proteome</keyword>
<dbReference type="Proteomes" id="UP000287247">
    <property type="component" value="Unassembled WGS sequence"/>
</dbReference>
<name>A0A401IL63_APHSA</name>
<evidence type="ECO:0008006" key="3">
    <source>
        <dbReference type="Google" id="ProtNLM"/>
    </source>
</evidence>
<gene>
    <name evidence="1" type="ORF">AsFPU1_3409</name>
</gene>
<dbReference type="AlphaFoldDB" id="A0A401IL63"/>
<sequence>MTPDKINSVSWITIRTTRARWEAEFMQQMLASYDISSRVIDIGVGIYCGHGSQAALQVPSPDQWTALLLLSSPEDDEHNDC</sequence>
<evidence type="ECO:0000313" key="1">
    <source>
        <dbReference type="EMBL" id="GBF81986.1"/>
    </source>
</evidence>
<comment type="caution">
    <text evidence="1">The sequence shown here is derived from an EMBL/GenBank/DDBJ whole genome shotgun (WGS) entry which is preliminary data.</text>
</comment>